<dbReference type="Pfam" id="PF23357">
    <property type="entry name" value="DUF7088"/>
    <property type="match status" value="1"/>
</dbReference>
<protein>
    <submittedName>
        <fullName evidence="4">ABC-type uncharacterized transport system involved in gliding motility, auxiliary component</fullName>
    </submittedName>
</protein>
<dbReference type="InterPro" id="IPR055396">
    <property type="entry name" value="DUF7088"/>
</dbReference>
<sequence length="450" mass="49904">MHLKRKKLRLRGTQSATFLITLILLVALPGYLAWENRVQWDVTQNERNSLSPTSLEVLKQMEGPLLGSVYISPQDAQLGNVSKIIRDFLTPYQHAKPDFAVTFIDPSEHPDLAREAGVEGNGEMIVEYNGRVEQLTTFNEHALINLLMRLMRTGSRPVVTLSGHGERRLDGIGNRDLGEFGQQLTAKGFRIQPLNLVTTPEVPANASLLIIASPQADLSEGEVDRILAYIERGGNLLWLLDQQPLHGLQPLAEKLELTLTPGVVIDPQAGQLKAPVTFSVGATYGEHPITRNFDYLTVFPFARQITINENDTWHSLSLVEAGENGWVETGDLKAGIAFDAMYDVSGPVSIAAVLSRTVNDQEQRVAVIGSGYFLANGYLGYGRNLDFGVNLVNWLAGDEDLIAIQPRTTIDNSLTLKEPTLTIIAWGFLIVMPLIFLGSGMMIWWRRKRR</sequence>
<dbReference type="RefSeq" id="WP_074744030.1">
    <property type="nucleotide sequence ID" value="NZ_FOCT01000002.1"/>
</dbReference>
<feature type="domain" description="DUF7088" evidence="3">
    <location>
        <begin position="44"/>
        <end position="121"/>
    </location>
</feature>
<evidence type="ECO:0000256" key="1">
    <source>
        <dbReference type="SAM" id="Phobius"/>
    </source>
</evidence>
<gene>
    <name evidence="4" type="ORF">SAMN05216404_10248</name>
</gene>
<dbReference type="InterPro" id="IPR029062">
    <property type="entry name" value="Class_I_gatase-like"/>
</dbReference>
<dbReference type="InterPro" id="IPR019196">
    <property type="entry name" value="ABC_transp_unknown"/>
</dbReference>
<dbReference type="AlphaFoldDB" id="A0A1H8CT62"/>
<dbReference type="EMBL" id="FOCT01000002">
    <property type="protein sequence ID" value="SEM98062.1"/>
    <property type="molecule type" value="Genomic_DNA"/>
</dbReference>
<accession>A0A1H8CT62</accession>
<reference evidence="4 5" key="1">
    <citation type="submission" date="2016-10" db="EMBL/GenBank/DDBJ databases">
        <authorList>
            <person name="de Groot N.N."/>
        </authorList>
    </citation>
    <scope>NUCLEOTIDE SEQUENCE [LARGE SCALE GENOMIC DNA]</scope>
    <source>
        <strain evidence="4 5">Nl18</strain>
    </source>
</reference>
<organism evidence="4 5">
    <name type="scientific">Nitrosospira multiformis</name>
    <dbReference type="NCBI Taxonomy" id="1231"/>
    <lineage>
        <taxon>Bacteria</taxon>
        <taxon>Pseudomonadati</taxon>
        <taxon>Pseudomonadota</taxon>
        <taxon>Betaproteobacteria</taxon>
        <taxon>Nitrosomonadales</taxon>
        <taxon>Nitrosomonadaceae</taxon>
        <taxon>Nitrosospira</taxon>
    </lineage>
</organism>
<feature type="domain" description="ABC-type uncharacterised transport system" evidence="2">
    <location>
        <begin position="158"/>
        <end position="385"/>
    </location>
</feature>
<dbReference type="Proteomes" id="UP000183898">
    <property type="component" value="Unassembled WGS sequence"/>
</dbReference>
<keyword evidence="1" id="KW-0812">Transmembrane</keyword>
<evidence type="ECO:0000259" key="2">
    <source>
        <dbReference type="Pfam" id="PF09822"/>
    </source>
</evidence>
<keyword evidence="1" id="KW-0472">Membrane</keyword>
<keyword evidence="1" id="KW-1133">Transmembrane helix</keyword>
<dbReference type="Pfam" id="PF09822">
    <property type="entry name" value="ABC_transp_aux"/>
    <property type="match status" value="1"/>
</dbReference>
<evidence type="ECO:0000259" key="3">
    <source>
        <dbReference type="Pfam" id="PF23357"/>
    </source>
</evidence>
<dbReference type="SUPFAM" id="SSF52317">
    <property type="entry name" value="Class I glutamine amidotransferase-like"/>
    <property type="match status" value="1"/>
</dbReference>
<evidence type="ECO:0000313" key="4">
    <source>
        <dbReference type="EMBL" id="SEM98062.1"/>
    </source>
</evidence>
<feature type="transmembrane region" description="Helical" evidence="1">
    <location>
        <begin position="12"/>
        <end position="34"/>
    </location>
</feature>
<feature type="transmembrane region" description="Helical" evidence="1">
    <location>
        <begin position="423"/>
        <end position="445"/>
    </location>
</feature>
<evidence type="ECO:0000313" key="5">
    <source>
        <dbReference type="Proteomes" id="UP000183898"/>
    </source>
</evidence>
<name>A0A1H8CT62_9PROT</name>
<proteinExistence type="predicted"/>